<feature type="chain" id="PRO_5043912354" description="Sodefrin-like factor" evidence="2">
    <location>
        <begin position="21"/>
        <end position="146"/>
    </location>
</feature>
<evidence type="ECO:0008006" key="5">
    <source>
        <dbReference type="Google" id="ProtNLM"/>
    </source>
</evidence>
<proteinExistence type="predicted"/>
<gene>
    <name evidence="3" type="ORF">WA026_005631</name>
</gene>
<feature type="region of interest" description="Disordered" evidence="1">
    <location>
        <begin position="118"/>
        <end position="146"/>
    </location>
</feature>
<dbReference type="AlphaFoldDB" id="A0AAW1TX10"/>
<sequence length="146" mass="16209">MFTRLVFLAISFGFLNYGEALECYKCGAFQKDDKNECLYVDGNTEVVKCSDEDKYCIAEGHNYIDDDGKTKYTNIRRCDKDSTICLGAFFAYGDKLRNCQICMTDKCNIEPLEALKAETTPSVVQPEEESLDEETPGGDASGGVST</sequence>
<feature type="compositionally biased region" description="Acidic residues" evidence="1">
    <location>
        <begin position="126"/>
        <end position="136"/>
    </location>
</feature>
<accession>A0AAW1TX10</accession>
<keyword evidence="4" id="KW-1185">Reference proteome</keyword>
<keyword evidence="2" id="KW-0732">Signal</keyword>
<reference evidence="3 4" key="1">
    <citation type="submission" date="2023-03" db="EMBL/GenBank/DDBJ databases">
        <title>Genome insight into feeding habits of ladybird beetles.</title>
        <authorList>
            <person name="Li H.-S."/>
            <person name="Huang Y.-H."/>
            <person name="Pang H."/>
        </authorList>
    </citation>
    <scope>NUCLEOTIDE SEQUENCE [LARGE SCALE GENOMIC DNA]</scope>
    <source>
        <strain evidence="3">SYSU_2023b</strain>
        <tissue evidence="3">Whole body</tissue>
    </source>
</reference>
<evidence type="ECO:0000256" key="2">
    <source>
        <dbReference type="SAM" id="SignalP"/>
    </source>
</evidence>
<protein>
    <recommendedName>
        <fullName evidence="5">Sodefrin-like factor</fullName>
    </recommendedName>
</protein>
<evidence type="ECO:0000313" key="4">
    <source>
        <dbReference type="Proteomes" id="UP001431783"/>
    </source>
</evidence>
<comment type="caution">
    <text evidence="3">The sequence shown here is derived from an EMBL/GenBank/DDBJ whole genome shotgun (WGS) entry which is preliminary data.</text>
</comment>
<evidence type="ECO:0000256" key="1">
    <source>
        <dbReference type="SAM" id="MobiDB-lite"/>
    </source>
</evidence>
<organism evidence="3 4">
    <name type="scientific">Henosepilachna vigintioctopunctata</name>
    <dbReference type="NCBI Taxonomy" id="420089"/>
    <lineage>
        <taxon>Eukaryota</taxon>
        <taxon>Metazoa</taxon>
        <taxon>Ecdysozoa</taxon>
        <taxon>Arthropoda</taxon>
        <taxon>Hexapoda</taxon>
        <taxon>Insecta</taxon>
        <taxon>Pterygota</taxon>
        <taxon>Neoptera</taxon>
        <taxon>Endopterygota</taxon>
        <taxon>Coleoptera</taxon>
        <taxon>Polyphaga</taxon>
        <taxon>Cucujiformia</taxon>
        <taxon>Coccinelloidea</taxon>
        <taxon>Coccinellidae</taxon>
        <taxon>Epilachninae</taxon>
        <taxon>Epilachnini</taxon>
        <taxon>Henosepilachna</taxon>
    </lineage>
</organism>
<evidence type="ECO:0000313" key="3">
    <source>
        <dbReference type="EMBL" id="KAK9874823.1"/>
    </source>
</evidence>
<dbReference type="Proteomes" id="UP001431783">
    <property type="component" value="Unassembled WGS sequence"/>
</dbReference>
<name>A0AAW1TX10_9CUCU</name>
<dbReference type="EMBL" id="JARQZJ010000032">
    <property type="protein sequence ID" value="KAK9874823.1"/>
    <property type="molecule type" value="Genomic_DNA"/>
</dbReference>
<feature type="signal peptide" evidence="2">
    <location>
        <begin position="1"/>
        <end position="20"/>
    </location>
</feature>